<dbReference type="Proteomes" id="UP000248925">
    <property type="component" value="Unassembled WGS sequence"/>
</dbReference>
<dbReference type="GO" id="GO:0043041">
    <property type="term" value="P:amino acid activation for nonribosomal peptide biosynthetic process"/>
    <property type="evidence" value="ECO:0007669"/>
    <property type="project" value="TreeGrafter"/>
</dbReference>
<dbReference type="PANTHER" id="PTHR45527">
    <property type="entry name" value="NONRIBOSOMAL PEPTIDE SYNTHETASE"/>
    <property type="match status" value="1"/>
</dbReference>
<keyword evidence="5" id="KW-1185">Reference proteome</keyword>
<comment type="caution">
    <text evidence="4">The sequence shown here is derived from an EMBL/GenBank/DDBJ whole genome shotgun (WGS) entry which is preliminary data.</text>
</comment>
<dbReference type="PANTHER" id="PTHR45527:SF1">
    <property type="entry name" value="FATTY ACID SYNTHASE"/>
    <property type="match status" value="1"/>
</dbReference>
<keyword evidence="2" id="KW-0597">Phosphoprotein</keyword>
<dbReference type="InterPro" id="IPR045851">
    <property type="entry name" value="AMP-bd_C_sf"/>
</dbReference>
<sequence length="576" mass="62532">MTDLYPNTVNRRSAVIQFDRDRNLQDMVRQQAETAPDAIAIDFDGRLITYAELDGLSEKLAVHLQTLGVVKGNTVALVLPRAISTVVSKLAILKAGAAYISLDPALPPSQIEQILLECKPELIFAGATRQRKLWAPDLAAAIFDLDEILDALVSAPAVERLAVEIGGADTAYVMPTIGLTGQVKGVPVMHRSISRVVLDQNYIKFNQGDVVLQTSASWFDAEALEMWGALLTGCALVGMPAGAFSLSRLCDLIRKAGVTTMFLTTEIFNRLADKNTSDLQSLKHVVFGGEIGSAEHVGRFLKAHPGCKITNAYGPNEVNAFETTIAVPAKLDNPQMKDVALGRAAREVSSLRRDAARIDARTGIEGTRAELDAIEAALRGDPRLRDGVAMCHEQGSKAKRIVAYLRPHSTGAGKDPHFVRQVMANLRSTLPAYMIPDCAVVLDDFPMDQAGNIEREKLPVPGNAAKVDDVSSAPGDQTEIILTELWQGILGRSNIGLDRNFFDLGGTSLQLIHAHARLEAKLGRAIDVVALFTYSTIRDLSRFLDGKTTGSTRSMSAAQRATLQRQTRFQFRRSAL</sequence>
<dbReference type="GO" id="GO:0044550">
    <property type="term" value="P:secondary metabolite biosynthetic process"/>
    <property type="evidence" value="ECO:0007669"/>
    <property type="project" value="TreeGrafter"/>
</dbReference>
<evidence type="ECO:0000256" key="2">
    <source>
        <dbReference type="ARBA" id="ARBA00022553"/>
    </source>
</evidence>
<dbReference type="AlphaFoldDB" id="A0A2W4E4B9"/>
<protein>
    <recommendedName>
        <fullName evidence="3">Carrier domain-containing protein</fullName>
    </recommendedName>
</protein>
<proteinExistence type="predicted"/>
<name>A0A2W4E4B9_9HYPH</name>
<dbReference type="SUPFAM" id="SSF56801">
    <property type="entry name" value="Acetyl-CoA synthetase-like"/>
    <property type="match status" value="1"/>
</dbReference>
<reference evidence="4 5" key="1">
    <citation type="journal article" date="2018" name="Sci. Rep.">
        <title>Rhizobium tumorigenes sp. nov., a novel plant tumorigenic bacterium isolated from cane gall tumors on thornless blackberry.</title>
        <authorList>
            <person name="Kuzmanovi N."/>
            <person name="Smalla K."/>
            <person name="Gronow S."/>
            <person name="PuBawska J."/>
        </authorList>
    </citation>
    <scope>NUCLEOTIDE SEQUENCE [LARGE SCALE GENOMIC DNA]</scope>
    <source>
        <strain evidence="4 5">CCBAU 85046</strain>
    </source>
</reference>
<dbReference type="OrthoDB" id="9803968at2"/>
<dbReference type="GO" id="GO:0005737">
    <property type="term" value="C:cytoplasm"/>
    <property type="evidence" value="ECO:0007669"/>
    <property type="project" value="TreeGrafter"/>
</dbReference>
<evidence type="ECO:0000259" key="3">
    <source>
        <dbReference type="PROSITE" id="PS50075"/>
    </source>
</evidence>
<dbReference type="RefSeq" id="WP_111164346.1">
    <property type="nucleotide sequence ID" value="NZ_PCDP01000083.1"/>
</dbReference>
<dbReference type="GO" id="GO:0031177">
    <property type="term" value="F:phosphopantetheine binding"/>
    <property type="evidence" value="ECO:0007669"/>
    <property type="project" value="InterPro"/>
</dbReference>
<evidence type="ECO:0000313" key="4">
    <source>
        <dbReference type="EMBL" id="PZM07423.1"/>
    </source>
</evidence>
<dbReference type="Gene3D" id="1.10.1200.10">
    <property type="entry name" value="ACP-like"/>
    <property type="match status" value="1"/>
</dbReference>
<evidence type="ECO:0000313" key="5">
    <source>
        <dbReference type="Proteomes" id="UP000248925"/>
    </source>
</evidence>
<dbReference type="SMART" id="SM00823">
    <property type="entry name" value="PKS_PP"/>
    <property type="match status" value="1"/>
</dbReference>
<evidence type="ECO:0000256" key="1">
    <source>
        <dbReference type="ARBA" id="ARBA00022450"/>
    </source>
</evidence>
<accession>A0A2W4E4B9</accession>
<dbReference type="Pfam" id="PF00550">
    <property type="entry name" value="PP-binding"/>
    <property type="match status" value="1"/>
</dbReference>
<dbReference type="Gene3D" id="3.30.300.30">
    <property type="match status" value="1"/>
</dbReference>
<dbReference type="EMBL" id="PCDP01000083">
    <property type="protein sequence ID" value="PZM07423.1"/>
    <property type="molecule type" value="Genomic_DNA"/>
</dbReference>
<dbReference type="InterPro" id="IPR042099">
    <property type="entry name" value="ANL_N_sf"/>
</dbReference>
<gene>
    <name evidence="4" type="ORF">CPY51_31680</name>
</gene>
<dbReference type="InterPro" id="IPR036736">
    <property type="entry name" value="ACP-like_sf"/>
</dbReference>
<feature type="domain" description="Carrier" evidence="3">
    <location>
        <begin position="473"/>
        <end position="548"/>
    </location>
</feature>
<dbReference type="InterPro" id="IPR000873">
    <property type="entry name" value="AMP-dep_synth/lig_dom"/>
</dbReference>
<dbReference type="PROSITE" id="PS50075">
    <property type="entry name" value="CARRIER"/>
    <property type="match status" value="1"/>
</dbReference>
<dbReference type="Pfam" id="PF00501">
    <property type="entry name" value="AMP-binding"/>
    <property type="match status" value="1"/>
</dbReference>
<dbReference type="InterPro" id="IPR020806">
    <property type="entry name" value="PKS_PP-bd"/>
</dbReference>
<dbReference type="Gene3D" id="3.40.50.12780">
    <property type="entry name" value="N-terminal domain of ligase-like"/>
    <property type="match status" value="1"/>
</dbReference>
<organism evidence="4 5">
    <name type="scientific">Rhizobium tubonense</name>
    <dbReference type="NCBI Taxonomy" id="484088"/>
    <lineage>
        <taxon>Bacteria</taxon>
        <taxon>Pseudomonadati</taxon>
        <taxon>Pseudomonadota</taxon>
        <taxon>Alphaproteobacteria</taxon>
        <taxon>Hyphomicrobiales</taxon>
        <taxon>Rhizobiaceae</taxon>
        <taxon>Rhizobium/Agrobacterium group</taxon>
        <taxon>Rhizobium</taxon>
    </lineage>
</organism>
<dbReference type="InterPro" id="IPR009081">
    <property type="entry name" value="PP-bd_ACP"/>
</dbReference>
<dbReference type="SUPFAM" id="SSF47336">
    <property type="entry name" value="ACP-like"/>
    <property type="match status" value="1"/>
</dbReference>
<keyword evidence="1" id="KW-0596">Phosphopantetheine</keyword>